<dbReference type="KEGG" id="otd:J1M35_13930"/>
<dbReference type="EMBL" id="CP071796">
    <property type="protein sequence ID" value="QTD44218.1"/>
    <property type="molecule type" value="Genomic_DNA"/>
</dbReference>
<proteinExistence type="predicted"/>
<evidence type="ECO:0000256" key="1">
    <source>
        <dbReference type="SAM" id="MobiDB-lite"/>
    </source>
</evidence>
<accession>A0A975CIV6</accession>
<name>A0A975CIV6_9BURK</name>
<feature type="region of interest" description="Disordered" evidence="1">
    <location>
        <begin position="1"/>
        <end position="22"/>
    </location>
</feature>
<dbReference type="RefSeq" id="WP_208007777.1">
    <property type="nucleotide sequence ID" value="NZ_CP071796.1"/>
</dbReference>
<evidence type="ECO:0008006" key="4">
    <source>
        <dbReference type="Google" id="ProtNLM"/>
    </source>
</evidence>
<feature type="compositionally biased region" description="Basic and acidic residues" evidence="1">
    <location>
        <begin position="1"/>
        <end position="16"/>
    </location>
</feature>
<organism evidence="2 3">
    <name type="scientific">Ottowia testudinis</name>
    <dbReference type="NCBI Taxonomy" id="2816950"/>
    <lineage>
        <taxon>Bacteria</taxon>
        <taxon>Pseudomonadati</taxon>
        <taxon>Pseudomonadota</taxon>
        <taxon>Betaproteobacteria</taxon>
        <taxon>Burkholderiales</taxon>
        <taxon>Comamonadaceae</taxon>
        <taxon>Ottowia</taxon>
    </lineage>
</organism>
<evidence type="ECO:0000313" key="2">
    <source>
        <dbReference type="EMBL" id="QTD44218.1"/>
    </source>
</evidence>
<dbReference type="Proteomes" id="UP000663903">
    <property type="component" value="Chromosome"/>
</dbReference>
<sequence>MAHKYKEQKDDEEKLRAQRTANSMTVGELGKKIQAGEMLASESPVFAATLQNIFGSNSQAALERDVVSKITTGELKFNSPEEMDLYVTEQRNSMLAGHSKYAAAGFDRNHAAMRQKFMDASKQFVDKQAVEAAAGQATDALSNTLLKVTAADFTGNHQDAAATILKDYELLRKSYTLPPGADRQALADVLHRAAAGGHKELVAAILDSPEKDLGTVRNILGSAKADTLLAHAEGKYDGAMRKQVDDEKLPFLQDADAGRLNEEKLSVWYRTNAKYVTSDTYQSIVNRNRAALEAQQRQLAEARMLQASEASIFMAQKAVEAALSDGRLHTVQGTANPQVLSRTGTYSDFGVTDYAQQYAARATQGMPLPNAASVYASNNLDNPDWKNKMLAGLSNFASLAGATPGKPVGELNKEAKESITLFKELHRHQPAYLKGLLGDGAYRQYVAVNALTKNGGMPDNVAASLVASAERGDVLSHDGSNQRKLVEKEVAAMQANPWYKSKLVQRWLGDNTVSNSVEVTGLVRTLADLYVRSGQFPDAESAVGAAAQYVADPTVSARVNGTTYLRSEMPQAPKGEQQDVWFDRFITDVPKALAKAQGFKGSEVRMAWDNSINGYRAWVVNTPLTDPDTGLIKVFTKSDIEDWYATERKKDIDEATSNITTPELRRPFGVYRARLEAEMTKDVKVHTDVLRNHKRLLSEGTFAQIVKDGNQDKPLAELIRLYPSATKPTPTP</sequence>
<dbReference type="AlphaFoldDB" id="A0A975CIV6"/>
<keyword evidence="3" id="KW-1185">Reference proteome</keyword>
<gene>
    <name evidence="2" type="ORF">J1M35_13930</name>
</gene>
<evidence type="ECO:0000313" key="3">
    <source>
        <dbReference type="Proteomes" id="UP000663903"/>
    </source>
</evidence>
<protein>
    <recommendedName>
        <fullName evidence="4">Internal virion protein C</fullName>
    </recommendedName>
</protein>
<reference evidence="2" key="1">
    <citation type="submission" date="2021-03" db="EMBL/GenBank/DDBJ databases">
        <title>Ottowia sp. 27C isolated from the cloaca of a Giant Asian pond turtle (Heosemys grandis).</title>
        <authorList>
            <person name="Spergser J."/>
            <person name="Busse H.-J."/>
        </authorList>
    </citation>
    <scope>NUCLEOTIDE SEQUENCE</scope>
    <source>
        <strain evidence="2">27C</strain>
    </source>
</reference>